<dbReference type="InterPro" id="IPR021782">
    <property type="entry name" value="DUF3347"/>
</dbReference>
<dbReference type="PROSITE" id="PS51257">
    <property type="entry name" value="PROKAR_LIPOPROTEIN"/>
    <property type="match status" value="1"/>
</dbReference>
<name>A0AA49GQ29_9BACT</name>
<organism evidence="3">
    <name type="scientific">Roseihalotalea indica</name>
    <dbReference type="NCBI Taxonomy" id="2867963"/>
    <lineage>
        <taxon>Bacteria</taxon>
        <taxon>Pseudomonadati</taxon>
        <taxon>Bacteroidota</taxon>
        <taxon>Cytophagia</taxon>
        <taxon>Cytophagales</taxon>
        <taxon>Catalimonadaceae</taxon>
        <taxon>Roseihalotalea</taxon>
    </lineage>
</organism>
<evidence type="ECO:0000259" key="2">
    <source>
        <dbReference type="Pfam" id="PF11827"/>
    </source>
</evidence>
<sequence length="174" mass="19285">MFSNNTKLLCLACLITFFACNSPTQETGTASNTNVAAVEAPSSEEQSLTDVVDGYLLLKDALVASNAQEAQAKATSMLEVIDATNMMEIQQSAKHIAAALDIDTQRAYFDSLSVHLYDFVETRNGKERTLYKQYCPMAFSNRGAYWLSSAKEIRNPYFGDEMLQCGKVEETLTY</sequence>
<accession>A0AA49GQ29</accession>
<keyword evidence="1" id="KW-0732">Signal</keyword>
<evidence type="ECO:0000256" key="1">
    <source>
        <dbReference type="SAM" id="SignalP"/>
    </source>
</evidence>
<feature type="chain" id="PRO_5041411699" evidence="1">
    <location>
        <begin position="22"/>
        <end position="174"/>
    </location>
</feature>
<proteinExistence type="predicted"/>
<feature type="domain" description="DUF3347" evidence="2">
    <location>
        <begin position="51"/>
        <end position="124"/>
    </location>
</feature>
<dbReference type="Pfam" id="PF11827">
    <property type="entry name" value="DUF3347"/>
    <property type="match status" value="1"/>
</dbReference>
<protein>
    <submittedName>
        <fullName evidence="3">DUF3347 domain-containing protein</fullName>
    </submittedName>
</protein>
<gene>
    <name evidence="3" type="ORF">K4G66_04060</name>
</gene>
<dbReference type="AlphaFoldDB" id="A0AA49GQ29"/>
<feature type="signal peptide" evidence="1">
    <location>
        <begin position="1"/>
        <end position="21"/>
    </location>
</feature>
<reference evidence="3" key="1">
    <citation type="submission" date="2023-03" db="EMBL/GenBank/DDBJ databases">
        <title>comparative genome analysis.</title>
        <authorList>
            <person name="Chen B."/>
        </authorList>
    </citation>
    <scope>NUCLEOTIDE SEQUENCE</scope>
    <source>
        <strain evidence="3">TK19036</strain>
    </source>
</reference>
<dbReference type="EMBL" id="CP120682">
    <property type="protein sequence ID" value="WKN37881.1"/>
    <property type="molecule type" value="Genomic_DNA"/>
</dbReference>
<evidence type="ECO:0000313" key="3">
    <source>
        <dbReference type="EMBL" id="WKN37881.1"/>
    </source>
</evidence>